<evidence type="ECO:0000313" key="3">
    <source>
        <dbReference type="Proteomes" id="UP000007755"/>
    </source>
</evidence>
<accession>F4WQU7</accession>
<evidence type="ECO:0000313" key="2">
    <source>
        <dbReference type="EMBL" id="EGI63460.1"/>
    </source>
</evidence>
<proteinExistence type="predicted"/>
<reference evidence="2" key="1">
    <citation type="submission" date="2011-02" db="EMBL/GenBank/DDBJ databases">
        <title>The genome of the leaf-cutting ant Acromyrmex echinatior suggests key adaptations to social evolution and fungus farming.</title>
        <authorList>
            <person name="Nygaard S."/>
            <person name="Zhang G."/>
        </authorList>
    </citation>
    <scope>NUCLEOTIDE SEQUENCE</scope>
</reference>
<dbReference type="Proteomes" id="UP000007755">
    <property type="component" value="Unassembled WGS sequence"/>
</dbReference>
<dbReference type="OrthoDB" id="21151at2759"/>
<dbReference type="InParanoid" id="F4WQU7"/>
<name>F4WQU7_ACREC</name>
<dbReference type="STRING" id="103372.F4WQU7"/>
<protein>
    <submittedName>
        <fullName evidence="2">Uncharacterized protein</fullName>
    </submittedName>
</protein>
<dbReference type="eggNOG" id="ENOG502T6IN">
    <property type="taxonomic scope" value="Eukaryota"/>
</dbReference>
<gene>
    <name evidence="2" type="ORF">G5I_08189</name>
</gene>
<dbReference type="AlphaFoldDB" id="F4WQU7"/>
<keyword evidence="3" id="KW-1185">Reference proteome</keyword>
<feature type="region of interest" description="Disordered" evidence="1">
    <location>
        <begin position="380"/>
        <end position="416"/>
    </location>
</feature>
<sequence>MEVYGIDEEDEDVVIQGNALYEHLSKLGYTDFETVPVSKRTDFKRKNCLNIKLSKKIASEKVQHLESLKDALIKFMENISYLYYKCLLSISKVLPQDILNEELFTKFECNSFETSDEIDYQTLKRLYNIYLLVQSEMLYLLAIAYDSNTWIKSCQKIPETELAHIIHILAKELPVYKVKLSEIINAYHTCKTEPVRYKTQNKAKWHDPTIQLDLASYKLQLAYNQVFSTFKDIDDCINQDIGIDNETADTLMQKLDKAFKEIDTAKSLAEFVVLLMARSRISDLSSNQPVIDDTTISQNLDLPVIIDSDPQILDEVFEEYIKEEYLKPLDEDTDEYSLEQQKLDKLLAKNFMSELKEALVDKHKSMSERESKALQRIYKNISKNPVSNTEDNKDYQVAPAPPPMPPNLWSSSSSDNNLDRRRMISPIYENDNSVHGKTSKSDENELVKELEQKNIFNKSSIKICENRDEESVTSMPQILLETQAMRFITKLPPPFLHEETFVGSGENSEDEIINNTSDSEENNVRENSE</sequence>
<dbReference type="EMBL" id="GL888275">
    <property type="protein sequence ID" value="EGI63460.1"/>
    <property type="molecule type" value="Genomic_DNA"/>
</dbReference>
<organism evidence="3">
    <name type="scientific">Acromyrmex echinatior</name>
    <name type="common">Panamanian leafcutter ant</name>
    <name type="synonym">Acromyrmex octospinosus echinatior</name>
    <dbReference type="NCBI Taxonomy" id="103372"/>
    <lineage>
        <taxon>Eukaryota</taxon>
        <taxon>Metazoa</taxon>
        <taxon>Ecdysozoa</taxon>
        <taxon>Arthropoda</taxon>
        <taxon>Hexapoda</taxon>
        <taxon>Insecta</taxon>
        <taxon>Pterygota</taxon>
        <taxon>Neoptera</taxon>
        <taxon>Endopterygota</taxon>
        <taxon>Hymenoptera</taxon>
        <taxon>Apocrita</taxon>
        <taxon>Aculeata</taxon>
        <taxon>Formicoidea</taxon>
        <taxon>Formicidae</taxon>
        <taxon>Myrmicinae</taxon>
        <taxon>Acromyrmex</taxon>
    </lineage>
</organism>
<evidence type="ECO:0000256" key="1">
    <source>
        <dbReference type="SAM" id="MobiDB-lite"/>
    </source>
</evidence>
<feature type="region of interest" description="Disordered" evidence="1">
    <location>
        <begin position="498"/>
        <end position="529"/>
    </location>
</feature>